<protein>
    <recommendedName>
        <fullName evidence="3">DUF4097 domain-containing protein</fullName>
    </recommendedName>
</protein>
<dbReference type="Proteomes" id="UP000249016">
    <property type="component" value="Unassembled WGS sequence"/>
</dbReference>
<proteinExistence type="predicted"/>
<dbReference type="OrthoDB" id="1115882at2"/>
<sequence length="235" mass="26326">MKNPLFLILLGLLSLLIRPIFAQKIIEKTLPVATDQTVNLNLKFADSIKIRYWDKPTVSVRISVTINNGRLNDALLVTTASTTMEVSVKTDFDKEMIKQGKAEDCPDQRHSWSSDQDGKRYYVCSTLNYEVFMPRQAQLKIETINGNIDIQGATGPVFAKTISGFVDMSWPKSKGADVAMKTITGEVYSDMDISFKNKKQKNPIVGYQLEGIVNGGGPKVQLESISNNIYLRRKE</sequence>
<reference evidence="1 2" key="1">
    <citation type="submission" date="2018-06" db="EMBL/GenBank/DDBJ databases">
        <title>Spirosoma sp. HMF3257 Genome sequencing and assembly.</title>
        <authorList>
            <person name="Kang H."/>
            <person name="Cha I."/>
            <person name="Kim H."/>
            <person name="Kang J."/>
            <person name="Joh K."/>
        </authorList>
    </citation>
    <scope>NUCLEOTIDE SEQUENCE [LARGE SCALE GENOMIC DNA]</scope>
    <source>
        <strain evidence="1 2">HMF3257</strain>
    </source>
</reference>
<dbReference type="AlphaFoldDB" id="A0A327NSC2"/>
<keyword evidence="2" id="KW-1185">Reference proteome</keyword>
<dbReference type="EMBL" id="QLII01000001">
    <property type="protein sequence ID" value="RAI78162.1"/>
    <property type="molecule type" value="Genomic_DNA"/>
</dbReference>
<name>A0A327NSC2_9BACT</name>
<evidence type="ECO:0008006" key="3">
    <source>
        <dbReference type="Google" id="ProtNLM"/>
    </source>
</evidence>
<comment type="caution">
    <text evidence="1">The sequence shown here is derived from an EMBL/GenBank/DDBJ whole genome shotgun (WGS) entry which is preliminary data.</text>
</comment>
<dbReference type="RefSeq" id="WP_111349676.1">
    <property type="nucleotide sequence ID" value="NZ_QLII01000001.1"/>
</dbReference>
<gene>
    <name evidence="1" type="ORF">HMF3257_36045</name>
</gene>
<accession>A0A327NSC2</accession>
<evidence type="ECO:0000313" key="2">
    <source>
        <dbReference type="Proteomes" id="UP000249016"/>
    </source>
</evidence>
<organism evidence="1 2">
    <name type="scientific">Spirosoma telluris</name>
    <dbReference type="NCBI Taxonomy" id="2183553"/>
    <lineage>
        <taxon>Bacteria</taxon>
        <taxon>Pseudomonadati</taxon>
        <taxon>Bacteroidota</taxon>
        <taxon>Cytophagia</taxon>
        <taxon>Cytophagales</taxon>
        <taxon>Cytophagaceae</taxon>
        <taxon>Spirosoma</taxon>
    </lineage>
</organism>
<evidence type="ECO:0000313" key="1">
    <source>
        <dbReference type="EMBL" id="RAI78162.1"/>
    </source>
</evidence>